<dbReference type="AlphaFoldDB" id="A0A1Y6BFB4"/>
<reference evidence="8" key="1">
    <citation type="submission" date="2017-04" db="EMBL/GenBank/DDBJ databases">
        <authorList>
            <person name="Varghese N."/>
            <person name="Submissions S."/>
        </authorList>
    </citation>
    <scope>NUCLEOTIDE SEQUENCE [LARGE SCALE GENOMIC DNA]</scope>
    <source>
        <strain evidence="8">RKEM611</strain>
    </source>
</reference>
<comment type="similarity">
    <text evidence="1 6">Belongs to the peptidase S1B family.</text>
</comment>
<dbReference type="InterPro" id="IPR008256">
    <property type="entry name" value="Peptidase_S1B"/>
</dbReference>
<gene>
    <name evidence="7" type="ORF">SAMN06296036_104281</name>
</gene>
<evidence type="ECO:0000256" key="6">
    <source>
        <dbReference type="RuleBase" id="RU004296"/>
    </source>
</evidence>
<keyword evidence="8" id="KW-1185">Reference proteome</keyword>
<dbReference type="InterPro" id="IPR050966">
    <property type="entry name" value="Glutamyl_endopeptidase"/>
</dbReference>
<dbReference type="InterPro" id="IPR009003">
    <property type="entry name" value="Peptidase_S1_PA"/>
</dbReference>
<keyword evidence="3" id="KW-0732">Signal</keyword>
<dbReference type="Proteomes" id="UP000192907">
    <property type="component" value="Unassembled WGS sequence"/>
</dbReference>
<keyword evidence="2 6" id="KW-0645">Protease</keyword>
<keyword evidence="4 6" id="KW-0378">Hydrolase</keyword>
<proteinExistence type="inferred from homology"/>
<dbReference type="InterPro" id="IPR043504">
    <property type="entry name" value="Peptidase_S1_PA_chymotrypsin"/>
</dbReference>
<dbReference type="GO" id="GO:0008236">
    <property type="term" value="F:serine-type peptidase activity"/>
    <property type="evidence" value="ECO:0007669"/>
    <property type="project" value="UniProtKB-KW"/>
</dbReference>
<dbReference type="Pfam" id="PF13365">
    <property type="entry name" value="Trypsin_2"/>
    <property type="match status" value="1"/>
</dbReference>
<keyword evidence="5 6" id="KW-0720">Serine protease</keyword>
<protein>
    <recommendedName>
        <fullName evidence="6">Serine protease</fullName>
        <ecNumber evidence="6">3.4.21.-</ecNumber>
    </recommendedName>
</protein>
<dbReference type="PANTHER" id="PTHR15462">
    <property type="entry name" value="SERINE PROTEASE"/>
    <property type="match status" value="1"/>
</dbReference>
<dbReference type="EC" id="3.4.21.-" evidence="6"/>
<evidence type="ECO:0000313" key="7">
    <source>
        <dbReference type="EMBL" id="SMF08261.1"/>
    </source>
</evidence>
<evidence type="ECO:0000256" key="2">
    <source>
        <dbReference type="ARBA" id="ARBA00022670"/>
    </source>
</evidence>
<accession>A0A1Y6BFB4</accession>
<dbReference type="GO" id="GO:0006508">
    <property type="term" value="P:proteolysis"/>
    <property type="evidence" value="ECO:0007669"/>
    <property type="project" value="UniProtKB-KW"/>
</dbReference>
<evidence type="ECO:0000256" key="3">
    <source>
        <dbReference type="ARBA" id="ARBA00022729"/>
    </source>
</evidence>
<dbReference type="SUPFAM" id="SSF50494">
    <property type="entry name" value="Trypsin-like serine proteases"/>
    <property type="match status" value="1"/>
</dbReference>
<name>A0A1Y6BFB4_9BACT</name>
<evidence type="ECO:0000256" key="4">
    <source>
        <dbReference type="ARBA" id="ARBA00022801"/>
    </source>
</evidence>
<evidence type="ECO:0000313" key="8">
    <source>
        <dbReference type="Proteomes" id="UP000192907"/>
    </source>
</evidence>
<dbReference type="PROSITE" id="PS51257">
    <property type="entry name" value="PROKAR_LIPOPROTEIN"/>
    <property type="match status" value="1"/>
</dbReference>
<evidence type="ECO:0000256" key="5">
    <source>
        <dbReference type="ARBA" id="ARBA00022825"/>
    </source>
</evidence>
<dbReference type="RefSeq" id="WP_132316508.1">
    <property type="nucleotide sequence ID" value="NZ_FWZT01000004.1"/>
</dbReference>
<dbReference type="OrthoDB" id="291346at2"/>
<sequence>MKFTMLVSSTLLFVISCGQDNTSQLNAELGTGQLRPWQDHDLPISGAIGTLDGQCTVFHIGSGLVATAAHCLAPQAKAGDPCLPHQVAWHDGSISQCVQVMALEFENQRDIAVFEVDPAPQDYFEIAETDHFLADTESSDVVIYGFPKGEELHVSENCHRTVESTNSFTHTCSTLPGHSGSPVLRASDHKVVGVHNGNRSQRYNYGSLLPLAFADQSQWLAFKNQRRESKTWGPFGNNMSRLLYHIPSNELDTARFSINFRVEDGYDFVKVQDGNLIQYTLTGQGSKTYELVTPILITFESDYAGKSDSVTLQLSP</sequence>
<dbReference type="EMBL" id="FWZT01000004">
    <property type="protein sequence ID" value="SMF08261.1"/>
    <property type="molecule type" value="Genomic_DNA"/>
</dbReference>
<dbReference type="PANTHER" id="PTHR15462:SF8">
    <property type="entry name" value="SERINE PROTEASE"/>
    <property type="match status" value="1"/>
</dbReference>
<dbReference type="STRING" id="1513793.SAMN06296036_104281"/>
<organism evidence="7 8">
    <name type="scientific">Pseudobacteriovorax antillogorgiicola</name>
    <dbReference type="NCBI Taxonomy" id="1513793"/>
    <lineage>
        <taxon>Bacteria</taxon>
        <taxon>Pseudomonadati</taxon>
        <taxon>Bdellovibrionota</taxon>
        <taxon>Oligoflexia</taxon>
        <taxon>Oligoflexales</taxon>
        <taxon>Pseudobacteriovoracaceae</taxon>
        <taxon>Pseudobacteriovorax</taxon>
    </lineage>
</organism>
<evidence type="ECO:0000256" key="1">
    <source>
        <dbReference type="ARBA" id="ARBA00008764"/>
    </source>
</evidence>
<dbReference type="PRINTS" id="PR00839">
    <property type="entry name" value="V8PROTEASE"/>
</dbReference>
<dbReference type="Gene3D" id="2.40.10.10">
    <property type="entry name" value="Trypsin-like serine proteases"/>
    <property type="match status" value="2"/>
</dbReference>